<gene>
    <name evidence="3" type="ORF">CSX00_06090</name>
</gene>
<evidence type="ECO:0000313" key="4">
    <source>
        <dbReference type="Proteomes" id="UP000224317"/>
    </source>
</evidence>
<dbReference type="GO" id="GO:0003677">
    <property type="term" value="F:DNA binding"/>
    <property type="evidence" value="ECO:0007669"/>
    <property type="project" value="InterPro"/>
</dbReference>
<reference evidence="3" key="1">
    <citation type="submission" date="2017-10" db="EMBL/GenBank/DDBJ databases">
        <title>Resolving the taxonomy of Roseburia spp., Eubacterium rectale and Agathobacter spp. through phylogenomic analysis.</title>
        <authorList>
            <person name="Sheridan P.O."/>
            <person name="Walker A.W."/>
            <person name="Duncan S.H."/>
            <person name="Scott K.P."/>
            <person name="Toole P.W.O."/>
            <person name="Luis P."/>
            <person name="Flint H.J."/>
        </authorList>
    </citation>
    <scope>NUCLEOTIDE SEQUENCE [LARGE SCALE GENOMIC DNA]</scope>
    <source>
        <strain evidence="3">JK10</strain>
    </source>
</reference>
<dbReference type="Pfam" id="PF01076">
    <property type="entry name" value="Mob_Pre"/>
    <property type="match status" value="1"/>
</dbReference>
<comment type="caution">
    <text evidence="3">The sequence shown here is derived from an EMBL/GenBank/DDBJ whole genome shotgun (WGS) entry which is preliminary data.</text>
</comment>
<evidence type="ECO:0000256" key="1">
    <source>
        <dbReference type="ARBA" id="ARBA00010657"/>
    </source>
</evidence>
<feature type="region of interest" description="Disordered" evidence="2">
    <location>
        <begin position="400"/>
        <end position="419"/>
    </location>
</feature>
<dbReference type="AlphaFoldDB" id="A0A2G3EBC4"/>
<dbReference type="RefSeq" id="WP_099413138.1">
    <property type="nucleotide sequence ID" value="NZ_PDYH01000019.1"/>
</dbReference>
<evidence type="ECO:0000256" key="2">
    <source>
        <dbReference type="SAM" id="MobiDB-lite"/>
    </source>
</evidence>
<protein>
    <recommendedName>
        <fullName evidence="5">Serine/arginine repetitive matrix protein 2</fullName>
    </recommendedName>
</protein>
<organism evidence="3 4">
    <name type="scientific">Pseudobutyrivibrio ruminis</name>
    <dbReference type="NCBI Taxonomy" id="46206"/>
    <lineage>
        <taxon>Bacteria</taxon>
        <taxon>Bacillati</taxon>
        <taxon>Bacillota</taxon>
        <taxon>Clostridia</taxon>
        <taxon>Lachnospirales</taxon>
        <taxon>Lachnospiraceae</taxon>
        <taxon>Pseudobutyrivibrio</taxon>
    </lineage>
</organism>
<evidence type="ECO:0008006" key="5">
    <source>
        <dbReference type="Google" id="ProtNLM"/>
    </source>
</evidence>
<keyword evidence="4" id="KW-1185">Reference proteome</keyword>
<evidence type="ECO:0000313" key="3">
    <source>
        <dbReference type="EMBL" id="PHU40455.1"/>
    </source>
</evidence>
<name>A0A2G3EBC4_9FIRM</name>
<dbReference type="EMBL" id="PDYH01000019">
    <property type="protein sequence ID" value="PHU40455.1"/>
    <property type="molecule type" value="Genomic_DNA"/>
</dbReference>
<comment type="similarity">
    <text evidence="1">Belongs to the plasmid mobilization pre family.</text>
</comment>
<proteinExistence type="inferred from homology"/>
<dbReference type="InterPro" id="IPR001668">
    <property type="entry name" value="Mob_Pre"/>
</dbReference>
<dbReference type="Proteomes" id="UP000224317">
    <property type="component" value="Unassembled WGS sequence"/>
</dbReference>
<dbReference type="GO" id="GO:0006310">
    <property type="term" value="P:DNA recombination"/>
    <property type="evidence" value="ECO:0007669"/>
    <property type="project" value="InterPro"/>
</dbReference>
<dbReference type="Gene3D" id="3.30.930.30">
    <property type="match status" value="1"/>
</dbReference>
<accession>A0A2G3EBC4</accession>
<sequence length="419" mass="48910">MRATRHNGRAGSYGVFNPKHNDREFDLDNNPDINPAMTPYNIYWNCFQGFTTHKDKGKNWMNFHEVELNYYRLHFSDWLDDQNERHVKAGHKNRVKEMEQIVSNRQRCPEETIYQIGNMEETIDYEILAKIVSETIQEINNRYGQYVTTLTWGLHVDEKTPHIHERHVFHSPNEKGFDMPVQDKTLEMMGFELPDKTKPRDKFNNRKVSYDEACRKIFLECCRKNGLEIEAVPIYGGRKHLEKAEFINSQINLKNQALIIENGKLLFDNDKLKEKQSELENKIADEETLVKNITDIAYEKACTVLVDEIVEKSNIEEMTQIKKLRNWISSDKCIAPKKSKQFAIAQFDLLDSLIKKAKQNIVSRIKATLASPEKKEALVKEINDKAKPSIIAILNQHKTKVNDNKPDKKHKHSISEVEL</sequence>